<dbReference type="InterPro" id="IPR006533">
    <property type="entry name" value="T6SS_Vgr_RhsGE"/>
</dbReference>
<gene>
    <name evidence="2" type="ORF">SAMN04488508_108103</name>
</gene>
<dbReference type="AlphaFoldDB" id="A0A1M6IWG9"/>
<dbReference type="NCBIfam" id="TIGR01646">
    <property type="entry name" value="vgr_GE"/>
    <property type="match status" value="1"/>
</dbReference>
<reference evidence="3" key="1">
    <citation type="submission" date="2016-11" db="EMBL/GenBank/DDBJ databases">
        <authorList>
            <person name="Varghese N."/>
            <person name="Submissions S."/>
        </authorList>
    </citation>
    <scope>NUCLEOTIDE SEQUENCE [LARGE SCALE GENOMIC DNA]</scope>
    <source>
        <strain evidence="3">DSM 22623</strain>
    </source>
</reference>
<dbReference type="InterPro" id="IPR037026">
    <property type="entry name" value="Vgr_OB-fold_dom_sf"/>
</dbReference>
<proteinExistence type="predicted"/>
<dbReference type="SUPFAM" id="SSF69255">
    <property type="entry name" value="gp5 N-terminal domain-like"/>
    <property type="match status" value="1"/>
</dbReference>
<dbReference type="Gene3D" id="2.40.50.230">
    <property type="entry name" value="Gp5 N-terminal domain"/>
    <property type="match status" value="1"/>
</dbReference>
<dbReference type="InterPro" id="IPR006531">
    <property type="entry name" value="Gp5/Vgr_OB"/>
</dbReference>
<protein>
    <submittedName>
        <fullName evidence="2">Rhs element Vgr protein</fullName>
    </submittedName>
</protein>
<dbReference type="STRING" id="570521.SAMN04488508_108103"/>
<dbReference type="EMBL" id="FQYP01000008">
    <property type="protein sequence ID" value="SHJ38714.1"/>
    <property type="molecule type" value="Genomic_DNA"/>
</dbReference>
<sequence>MNNSGVIQTSQSADLVTFKILMDGQELSKKYQVQSIVVDKEVNRIPTAKLVINDGDPSARDFPLSNEDFLIPGKEVEITAGYHSDEATIFKGIIIKHNLRIRPKSNQLIIECRDEAVKLTVGRKSKYFYDSADSDIFEEIIGTYGLGNDVEATTHTHTELVQYNASDWDFIMSRAQANGKICIVDDGEIKIVAPDLGQEEIETITFGASMLDFDAEIDARHQISKVSSYAWNYADQELLEIEANDPAVSLNGNLSASDLADTIGVENVELRHGGAVTDSELQNWADAKWLFQQLAKIRGRVKFQGIPDVKPNTILKLEGVGDRFNGKIFVSGVRHSITEGNWTVDAQFGLDPKWFSETYEIDMKPASGLLPAIQGLQIGVVSQLQDDPDGEERILVQLPIVNNEEQGIWCRIASLDAGDSRGAFFRPEIEDEVIVGFINQDPNDAVVLGMLHSSAKPAPITASDDNHEKGFVTRSEMKVLFDDDKKTLNITTPAGKRIALDEDEGTIIVEDENSNVITIDSAGILMESAGNIEIKASGDVNIEGTNVNLTASAAFKAEGSAGAEVSSGATAVLKGSLVQIN</sequence>
<name>A0A1M6IWG9_9FLAO</name>
<dbReference type="SUPFAM" id="SSF69279">
    <property type="entry name" value="Phage tail proteins"/>
    <property type="match status" value="1"/>
</dbReference>
<dbReference type="Pfam" id="PF04717">
    <property type="entry name" value="Phage_base_V"/>
    <property type="match status" value="1"/>
</dbReference>
<keyword evidence="3" id="KW-1185">Reference proteome</keyword>
<organism evidence="2 3">
    <name type="scientific">Aquimarina spongiae</name>
    <dbReference type="NCBI Taxonomy" id="570521"/>
    <lineage>
        <taxon>Bacteria</taxon>
        <taxon>Pseudomonadati</taxon>
        <taxon>Bacteroidota</taxon>
        <taxon>Flavobacteriia</taxon>
        <taxon>Flavobacteriales</taxon>
        <taxon>Flavobacteriaceae</taxon>
        <taxon>Aquimarina</taxon>
    </lineage>
</organism>
<dbReference type="RefSeq" id="WP_073319007.1">
    <property type="nucleotide sequence ID" value="NZ_FQYP01000008.1"/>
</dbReference>
<feature type="domain" description="Gp5/Type VI secretion system Vgr protein OB-fold" evidence="1">
    <location>
        <begin position="378"/>
        <end position="452"/>
    </location>
</feature>
<accession>A0A1M6IWG9</accession>
<dbReference type="Proteomes" id="UP000184432">
    <property type="component" value="Unassembled WGS sequence"/>
</dbReference>
<dbReference type="OrthoDB" id="1907165at2"/>
<evidence type="ECO:0000313" key="3">
    <source>
        <dbReference type="Proteomes" id="UP000184432"/>
    </source>
</evidence>
<evidence type="ECO:0000259" key="1">
    <source>
        <dbReference type="Pfam" id="PF04717"/>
    </source>
</evidence>
<evidence type="ECO:0000313" key="2">
    <source>
        <dbReference type="EMBL" id="SHJ38714.1"/>
    </source>
</evidence>